<evidence type="ECO:0000313" key="3">
    <source>
        <dbReference type="Proteomes" id="UP001139158"/>
    </source>
</evidence>
<proteinExistence type="predicted"/>
<feature type="chain" id="PRO_5040959820" description="Lipoprotein" evidence="1">
    <location>
        <begin position="25"/>
        <end position="193"/>
    </location>
</feature>
<protein>
    <recommendedName>
        <fullName evidence="4">Lipoprotein</fullName>
    </recommendedName>
</protein>
<gene>
    <name evidence="2" type="ORF">LJ757_03275</name>
</gene>
<organism evidence="2 3">
    <name type="scientific">Arthrobacter caoxuetaonis</name>
    <dbReference type="NCBI Taxonomy" id="2886935"/>
    <lineage>
        <taxon>Bacteria</taxon>
        <taxon>Bacillati</taxon>
        <taxon>Actinomycetota</taxon>
        <taxon>Actinomycetes</taxon>
        <taxon>Micrococcales</taxon>
        <taxon>Micrococcaceae</taxon>
        <taxon>Arthrobacter</taxon>
    </lineage>
</organism>
<evidence type="ECO:0000313" key="2">
    <source>
        <dbReference type="EMBL" id="MCC3296826.1"/>
    </source>
</evidence>
<feature type="signal peptide" evidence="1">
    <location>
        <begin position="1"/>
        <end position="24"/>
    </location>
</feature>
<keyword evidence="3" id="KW-1185">Reference proteome</keyword>
<keyword evidence="1" id="KW-0732">Signal</keyword>
<comment type="caution">
    <text evidence="2">The sequence shown here is derived from an EMBL/GenBank/DDBJ whole genome shotgun (WGS) entry which is preliminary data.</text>
</comment>
<dbReference type="PROSITE" id="PS51257">
    <property type="entry name" value="PROKAR_LIPOPROTEIN"/>
    <property type="match status" value="1"/>
</dbReference>
<dbReference type="Proteomes" id="UP001139158">
    <property type="component" value="Unassembled WGS sequence"/>
</dbReference>
<evidence type="ECO:0000256" key="1">
    <source>
        <dbReference type="SAM" id="SignalP"/>
    </source>
</evidence>
<evidence type="ECO:0008006" key="4">
    <source>
        <dbReference type="Google" id="ProtNLM"/>
    </source>
</evidence>
<dbReference type="RefSeq" id="WP_227894553.1">
    <property type="nucleotide sequence ID" value="NZ_CP099466.1"/>
</dbReference>
<dbReference type="AlphaFoldDB" id="A0A9X1MBS7"/>
<name>A0A9X1MBS7_9MICC</name>
<reference evidence="2" key="1">
    <citation type="submission" date="2021-10" db="EMBL/GenBank/DDBJ databases">
        <title>Novel species in genus Arthrobacter.</title>
        <authorList>
            <person name="Liu Y."/>
        </authorList>
    </citation>
    <scope>NUCLEOTIDE SEQUENCE</scope>
    <source>
        <strain evidence="2">Zg-Y453</strain>
    </source>
</reference>
<dbReference type="EMBL" id="JAJFZV010000001">
    <property type="protein sequence ID" value="MCC3296826.1"/>
    <property type="molecule type" value="Genomic_DNA"/>
</dbReference>
<accession>A0A9X1MBS7</accession>
<sequence length="193" mass="21061">MTPRRSAAAMAGAMILAVSLGGCALNTETPPDPAAAQESPDYLTQFEELLPALMEQAGAGLQVEDLREESCLRPEIEEQQLETRWLGAASSPVADTETANAALDRIGSWLDAEGWERQTEVSHPPEEGGDVRVLMYLKDDISATATYSQSERAWVEILLTSSCRQNPTEHRMVRSELDPDYGAPSLYYEDGAS</sequence>